<keyword evidence="1" id="KW-1133">Transmembrane helix</keyword>
<sequence length="415" mass="48123">MVVVLIVCRLVLNFLVKYLVFIDFVLFSDSLSKHEGTFFKSSILYIEETRDLEEIASFLSQFRSSNFVVVYTRNVPNIRKAVKEIFETMLKNSLMHTLVLTADPKNHSNFNTFSWKFKKNHYCNISSVKISKINSCSFGRLERKLVGRKRGHLNNCKLKVGYVSLPPLTIHKEEGPEGIETELIKLIALKMDFELEFHHYEEPHGVITKSGKYSRLEDIFKYDLDTYYSVTQWLVIQDKGNVLNVPTELIIAKWNVLKNLTEGLLKVVDHHVAFCVPEFQKDYFTKSLPELREIKGKITCLKNGLTDFNINMLFRDRLLLGDFDFHLQRLVENGFTLSWIESYMNDYSSKIVDIDQALSNVKIRFEHLMSVLLMLVVGNVLAIGVFGLEVFWGSNRNSRQTAGCRHLEIKQQRQA</sequence>
<comment type="caution">
    <text evidence="2">The sequence shown here is derived from an EMBL/GenBank/DDBJ whole genome shotgun (WGS) entry which is preliminary data.</text>
</comment>
<evidence type="ECO:0000313" key="3">
    <source>
        <dbReference type="Proteomes" id="UP001152888"/>
    </source>
</evidence>
<keyword evidence="1" id="KW-0812">Transmembrane</keyword>
<organism evidence="2 3">
    <name type="scientific">Acanthoscelides obtectus</name>
    <name type="common">Bean weevil</name>
    <name type="synonym">Bruchus obtectus</name>
    <dbReference type="NCBI Taxonomy" id="200917"/>
    <lineage>
        <taxon>Eukaryota</taxon>
        <taxon>Metazoa</taxon>
        <taxon>Ecdysozoa</taxon>
        <taxon>Arthropoda</taxon>
        <taxon>Hexapoda</taxon>
        <taxon>Insecta</taxon>
        <taxon>Pterygota</taxon>
        <taxon>Neoptera</taxon>
        <taxon>Endopterygota</taxon>
        <taxon>Coleoptera</taxon>
        <taxon>Polyphaga</taxon>
        <taxon>Cucujiformia</taxon>
        <taxon>Chrysomeloidea</taxon>
        <taxon>Chrysomelidae</taxon>
        <taxon>Bruchinae</taxon>
        <taxon>Bruchini</taxon>
        <taxon>Acanthoscelides</taxon>
    </lineage>
</organism>
<feature type="transmembrane region" description="Helical" evidence="1">
    <location>
        <begin position="368"/>
        <end position="392"/>
    </location>
</feature>
<keyword evidence="3" id="KW-1185">Reference proteome</keyword>
<dbReference type="Proteomes" id="UP001152888">
    <property type="component" value="Unassembled WGS sequence"/>
</dbReference>
<protein>
    <submittedName>
        <fullName evidence="2">Uncharacterized protein</fullName>
    </submittedName>
</protein>
<accession>A0A9P0PIJ3</accession>
<name>A0A9P0PIJ3_ACAOB</name>
<evidence type="ECO:0000313" key="2">
    <source>
        <dbReference type="EMBL" id="CAH1982107.1"/>
    </source>
</evidence>
<dbReference type="AlphaFoldDB" id="A0A9P0PIJ3"/>
<proteinExistence type="predicted"/>
<dbReference type="OrthoDB" id="6506757at2759"/>
<reference evidence="2" key="1">
    <citation type="submission" date="2022-03" db="EMBL/GenBank/DDBJ databases">
        <authorList>
            <person name="Sayadi A."/>
        </authorList>
    </citation>
    <scope>NUCLEOTIDE SEQUENCE</scope>
</reference>
<keyword evidence="1" id="KW-0472">Membrane</keyword>
<dbReference type="EMBL" id="CAKOFQ010006916">
    <property type="protein sequence ID" value="CAH1982107.1"/>
    <property type="molecule type" value="Genomic_DNA"/>
</dbReference>
<evidence type="ECO:0000256" key="1">
    <source>
        <dbReference type="SAM" id="Phobius"/>
    </source>
</evidence>
<gene>
    <name evidence="2" type="ORF">ACAOBT_LOCUS14834</name>
</gene>
<dbReference type="SUPFAM" id="SSF53850">
    <property type="entry name" value="Periplasmic binding protein-like II"/>
    <property type="match status" value="1"/>
</dbReference>